<dbReference type="PROSITE" id="PS51257">
    <property type="entry name" value="PROKAR_LIPOPROTEIN"/>
    <property type="match status" value="1"/>
</dbReference>
<dbReference type="SUPFAM" id="SSF51445">
    <property type="entry name" value="(Trans)glycosidases"/>
    <property type="match status" value="1"/>
</dbReference>
<dbReference type="InterPro" id="IPR017853">
    <property type="entry name" value="GH"/>
</dbReference>
<proteinExistence type="predicted"/>
<dbReference type="InterPro" id="IPR051923">
    <property type="entry name" value="Glycosyl_Hydrolase_39"/>
</dbReference>
<keyword evidence="1" id="KW-0732">Signal</keyword>
<dbReference type="Gene3D" id="3.20.20.80">
    <property type="entry name" value="Glycosidases"/>
    <property type="match status" value="1"/>
</dbReference>
<dbReference type="RefSeq" id="WP_131562078.1">
    <property type="nucleotide sequence ID" value="NZ_SJSN01000019.1"/>
</dbReference>
<dbReference type="PANTHER" id="PTHR12631">
    <property type="entry name" value="ALPHA-L-IDURONIDASE"/>
    <property type="match status" value="1"/>
</dbReference>
<gene>
    <name evidence="2" type="ORF">EZ449_19515</name>
</gene>
<feature type="chain" id="PRO_5020924212" description="Glycoside hydrolase family 42 N-terminal domain-containing protein" evidence="1">
    <location>
        <begin position="23"/>
        <end position="532"/>
    </location>
</feature>
<keyword evidence="3" id="KW-1185">Reference proteome</keyword>
<evidence type="ECO:0000256" key="1">
    <source>
        <dbReference type="SAM" id="SignalP"/>
    </source>
</evidence>
<comment type="caution">
    <text evidence="2">The sequence shown here is derived from an EMBL/GenBank/DDBJ whole genome shotgun (WGS) entry which is preliminary data.</text>
</comment>
<dbReference type="OrthoDB" id="177731at2"/>
<dbReference type="GO" id="GO:0004553">
    <property type="term" value="F:hydrolase activity, hydrolyzing O-glycosyl compounds"/>
    <property type="evidence" value="ECO:0007669"/>
    <property type="project" value="TreeGrafter"/>
</dbReference>
<dbReference type="AlphaFoldDB" id="A0A4V2MLG6"/>
<organism evidence="2 3">
    <name type="scientific">Pedobacter frigidisoli</name>
    <dbReference type="NCBI Taxonomy" id="2530455"/>
    <lineage>
        <taxon>Bacteria</taxon>
        <taxon>Pseudomonadati</taxon>
        <taxon>Bacteroidota</taxon>
        <taxon>Sphingobacteriia</taxon>
        <taxon>Sphingobacteriales</taxon>
        <taxon>Sphingobacteriaceae</taxon>
        <taxon>Pedobacter</taxon>
    </lineage>
</organism>
<evidence type="ECO:0008006" key="4">
    <source>
        <dbReference type="Google" id="ProtNLM"/>
    </source>
</evidence>
<dbReference type="PANTHER" id="PTHR12631:SF10">
    <property type="entry name" value="BETA-XYLOSIDASE-LIKE PROTEIN-RELATED"/>
    <property type="match status" value="1"/>
</dbReference>
<dbReference type="EMBL" id="SJSN01000019">
    <property type="protein sequence ID" value="TCD01987.1"/>
    <property type="molecule type" value="Genomic_DNA"/>
</dbReference>
<feature type="signal peptide" evidence="1">
    <location>
        <begin position="1"/>
        <end position="22"/>
    </location>
</feature>
<reference evidence="2 3" key="1">
    <citation type="submission" date="2019-02" db="EMBL/GenBank/DDBJ databases">
        <title>Pedobacter sp. RP-3-11 sp. nov., isolated from Arctic soil.</title>
        <authorList>
            <person name="Dahal R.H."/>
        </authorList>
    </citation>
    <scope>NUCLEOTIDE SEQUENCE [LARGE SCALE GENOMIC DNA]</scope>
    <source>
        <strain evidence="2 3">RP-3-11</strain>
    </source>
</reference>
<evidence type="ECO:0000313" key="2">
    <source>
        <dbReference type="EMBL" id="TCD01987.1"/>
    </source>
</evidence>
<protein>
    <recommendedName>
        <fullName evidence="4">Glycoside hydrolase family 42 N-terminal domain-containing protein</fullName>
    </recommendedName>
</protein>
<name>A0A4V2MLG6_9SPHI</name>
<sequence length="532" mass="59729">MKNHSLKRIAALSFLAIFILFACKTKNIDGEELGKANLNSGWPTNSTFKDYLGINAFEWNFASDNVHEQVDESRFNVIKSFSGIRHYLDWERIESIENKFTYSVTHSGGWDYDEIYRRMKLANKFVLIDLKGCPAWLLATYPEGQRDAENVPAPFGLDRKLPESYIKQARIAFQIAARYGANKKVDKGLLSVDTTVRWPQDKKNEVKVGLDYVNYIECDNERDKWWKGANAQQSAEEYAANLSAFYDGHKGKLGKNVGVKNADPNMLVVMGGIANATPEFVTKMIEWCRKNRGSKADGSIDLCFDVINYHLYSNDAFQHDGKASVGMAPELSNLRAVAQQFRAMSKAAANNIPVWVTETGYDVGSQTPQRAIPVGEKSSLVTQADWNLRTALLYARSGIDKCIFYMLDDVNLNSNVQYSSSGFINANFSKRPSADYFLQANALMGEYRYDVSLSADPIVDVYRLKDKKMYVLAVPDQIGRSASYTLDLGAMKHAIVHALQIGHNEMANKTVDTINGKLKLDVTETPVFVEGY</sequence>
<accession>A0A4V2MLG6</accession>
<dbReference type="Proteomes" id="UP000291485">
    <property type="component" value="Unassembled WGS sequence"/>
</dbReference>
<evidence type="ECO:0000313" key="3">
    <source>
        <dbReference type="Proteomes" id="UP000291485"/>
    </source>
</evidence>